<evidence type="ECO:0000259" key="17">
    <source>
        <dbReference type="PROSITE" id="PS50109"/>
    </source>
</evidence>
<dbReference type="EC" id="2.7.13.3" evidence="4"/>
<comment type="catalytic activity">
    <reaction evidence="1">
        <text>ATP + protein L-histidine = ADP + protein N-phospho-L-histidine.</text>
        <dbReference type="EC" id="2.7.13.3"/>
    </reaction>
</comment>
<feature type="modified residue" description="4-aspartylphosphate" evidence="15">
    <location>
        <position position="764"/>
    </location>
</feature>
<dbReference type="InterPro" id="IPR011622">
    <property type="entry name" value="7TMR_DISM_rcpt_extracell_dom2"/>
</dbReference>
<sequence>MNKTYIKRFLILIIVSFCLLISASKIYAQNNHNLKHINNPVILTDENTKYLLGLHLEIFEDQTRELTIEDVVNQEFTPSNKSIPNFGITKSAIWVRFRIKNQASLTQKWILTFHDTRTGTVDFYFPQGDKKGFKIIKTGRFSPFSTREFNHRFFIFSLPFTENNEKTIYLRLTSKAGLSIPLNIYSIETFLQEDQYNILDSGMAYGTLLIMIGYNFFLFISLKDKSYLYFLLFIIGYVWFRLCIEGIGHQLFWNNFPSYFEIQSLGVLLMYFSWIKFTQSFLKTKKYLPKMDRFLFIISLVLVMTIIISISTKWAGIIQSFYIIFISVIILTTALIRWMQGYKPSKYFLLAMFSPIVAIIVHCLTVLSFIPYEISINKLSNFAFSLVVLLFSFALADRINLIQDEREKAQNEALKNAELNQKLIQEQNIVLEKKVVERTEQLSIAKEKAEVANQAKSSFIANMSHELRTPLNAILGFSQIMMRSQTLSPEEKENTTIINKSGNYLLTLINNILDLSKIEAGKMNLNAKTFDFYSLLNELEDLLHITAENKGLTLIFDRQDDVHQYIYTDETKLRQVLINLINNGIKFTSEGGVSVTVASKYLGENWKDEVSTTKIIFEVRDTGAGIAEAEMPKLFEAFVQTETGNNSQEGTGLGLPISRKFVNLMGGDITVNSQVGIGTTFRFDIQVDIVSKEDIETQEHPRHVIALKPNQPRYKILIVDDRPTNRLLLIKLLQPLGFELKEAENGKQAIEIWDEWQPNLIWMDMRMPVMDGYEATQIIKGTIKGNATAIIALTASVLEEEKSIILSAGCDDFVRKPFRESIIFETMKKHLGVEYIYAEETPAKTTSELPNLTVEDLQVMPSEWLEKLYDAAKALDDDSILELIEKIPVEQSLLAEKLTNLVNDYQFKTIRQLIESL</sequence>
<keyword evidence="11" id="KW-1133">Transmembrane helix</keyword>
<name>A0A3N6PAF5_9CYAN</name>
<dbReference type="Gene3D" id="3.30.565.10">
    <property type="entry name" value="Histidine kinase-like ATPase, C-terminal domain"/>
    <property type="match status" value="1"/>
</dbReference>
<evidence type="ECO:0000256" key="8">
    <source>
        <dbReference type="ARBA" id="ARBA00022741"/>
    </source>
</evidence>
<evidence type="ECO:0000256" key="6">
    <source>
        <dbReference type="ARBA" id="ARBA00022679"/>
    </source>
</evidence>
<dbReference type="InterPro" id="IPR036890">
    <property type="entry name" value="HATPase_C_sf"/>
</dbReference>
<keyword evidence="5 15" id="KW-0597">Phosphoprotein</keyword>
<dbReference type="GO" id="GO:0000155">
    <property type="term" value="F:phosphorelay sensor kinase activity"/>
    <property type="evidence" value="ECO:0007669"/>
    <property type="project" value="InterPro"/>
</dbReference>
<dbReference type="CDD" id="cd00082">
    <property type="entry name" value="HisKA"/>
    <property type="match status" value="1"/>
</dbReference>
<comment type="caution">
    <text evidence="19">The sequence shown here is derived from an EMBL/GenBank/DDBJ whole genome shotgun (WGS) entry which is preliminary data.</text>
</comment>
<dbReference type="InterPro" id="IPR003661">
    <property type="entry name" value="HisK_dim/P_dom"/>
</dbReference>
<dbReference type="CDD" id="cd16922">
    <property type="entry name" value="HATPase_EvgS-ArcB-TorS-like"/>
    <property type="match status" value="1"/>
</dbReference>
<dbReference type="GO" id="GO:0005524">
    <property type="term" value="F:ATP binding"/>
    <property type="evidence" value="ECO:0007669"/>
    <property type="project" value="UniProtKB-KW"/>
</dbReference>
<evidence type="ECO:0000256" key="11">
    <source>
        <dbReference type="ARBA" id="ARBA00022989"/>
    </source>
</evidence>
<keyword evidence="16" id="KW-0175">Coiled coil</keyword>
<evidence type="ECO:0000256" key="2">
    <source>
        <dbReference type="ARBA" id="ARBA00004370"/>
    </source>
</evidence>
<keyword evidence="10" id="KW-0067">ATP-binding</keyword>
<evidence type="ECO:0000256" key="15">
    <source>
        <dbReference type="PROSITE-ProRule" id="PRU00169"/>
    </source>
</evidence>
<dbReference type="PANTHER" id="PTHR45339:SF1">
    <property type="entry name" value="HYBRID SIGNAL TRANSDUCTION HISTIDINE KINASE J"/>
    <property type="match status" value="1"/>
</dbReference>
<accession>A0A3N6PAF5</accession>
<evidence type="ECO:0000256" key="16">
    <source>
        <dbReference type="SAM" id="Coils"/>
    </source>
</evidence>
<dbReference type="PROSITE" id="PS50109">
    <property type="entry name" value="HIS_KIN"/>
    <property type="match status" value="1"/>
</dbReference>
<dbReference type="Pfam" id="PF07696">
    <property type="entry name" value="7TMR-DISMED2"/>
    <property type="match status" value="1"/>
</dbReference>
<dbReference type="InterPro" id="IPR004358">
    <property type="entry name" value="Sig_transdc_His_kin-like_C"/>
</dbReference>
<evidence type="ECO:0000256" key="4">
    <source>
        <dbReference type="ARBA" id="ARBA00012438"/>
    </source>
</evidence>
<dbReference type="PRINTS" id="PR00344">
    <property type="entry name" value="BCTRLSENSOR"/>
</dbReference>
<dbReference type="Pfam" id="PF00512">
    <property type="entry name" value="HisKA"/>
    <property type="match status" value="1"/>
</dbReference>
<dbReference type="FunFam" id="3.30.565.10:FF:000010">
    <property type="entry name" value="Sensor histidine kinase RcsC"/>
    <property type="match status" value="1"/>
</dbReference>
<keyword evidence="6" id="KW-0808">Transferase</keyword>
<dbReference type="InterPro" id="IPR036097">
    <property type="entry name" value="HisK_dim/P_sf"/>
</dbReference>
<organism evidence="19 20">
    <name type="scientific">Okeania hirsuta</name>
    <dbReference type="NCBI Taxonomy" id="1458930"/>
    <lineage>
        <taxon>Bacteria</taxon>
        <taxon>Bacillati</taxon>
        <taxon>Cyanobacteriota</taxon>
        <taxon>Cyanophyceae</taxon>
        <taxon>Oscillatoriophycideae</taxon>
        <taxon>Oscillatoriales</taxon>
        <taxon>Microcoleaceae</taxon>
        <taxon>Okeania</taxon>
    </lineage>
</organism>
<dbReference type="SMART" id="SM00448">
    <property type="entry name" value="REC"/>
    <property type="match status" value="1"/>
</dbReference>
<reference evidence="19 20" key="1">
    <citation type="journal article" date="2018" name="ACS Chem. Biol.">
        <title>Ketoreductase domain dysfunction expands chemodiversity: malyngamide biosynthesis in the cyanobacterium Okeania hirsuta.</title>
        <authorList>
            <person name="Moss N.A."/>
            <person name="Leao T."/>
            <person name="Rankin M."/>
            <person name="McCullough T.M."/>
            <person name="Qu P."/>
            <person name="Korobeynikov A."/>
            <person name="Smith J.L."/>
            <person name="Gerwick L."/>
            <person name="Gerwick W.H."/>
        </authorList>
    </citation>
    <scope>NUCLEOTIDE SEQUENCE [LARGE SCALE GENOMIC DNA]</scope>
    <source>
        <strain evidence="19 20">PAB10Feb10-1</strain>
    </source>
</reference>
<feature type="domain" description="Histidine kinase" evidence="17">
    <location>
        <begin position="462"/>
        <end position="689"/>
    </location>
</feature>
<dbReference type="CDD" id="cd17546">
    <property type="entry name" value="REC_hyHK_CKI1_RcsC-like"/>
    <property type="match status" value="1"/>
</dbReference>
<keyword evidence="12" id="KW-0902">Two-component regulatory system</keyword>
<dbReference type="SUPFAM" id="SSF52172">
    <property type="entry name" value="CheY-like"/>
    <property type="match status" value="1"/>
</dbReference>
<dbReference type="EMBL" id="RCBY01000105">
    <property type="protein sequence ID" value="RQH37988.1"/>
    <property type="molecule type" value="Genomic_DNA"/>
</dbReference>
<evidence type="ECO:0000256" key="5">
    <source>
        <dbReference type="ARBA" id="ARBA00022553"/>
    </source>
</evidence>
<evidence type="ECO:0000256" key="7">
    <source>
        <dbReference type="ARBA" id="ARBA00022692"/>
    </source>
</evidence>
<dbReference type="SUPFAM" id="SSF47384">
    <property type="entry name" value="Homodimeric domain of signal transducing histidine kinase"/>
    <property type="match status" value="1"/>
</dbReference>
<evidence type="ECO:0000313" key="19">
    <source>
        <dbReference type="EMBL" id="RQH37988.1"/>
    </source>
</evidence>
<evidence type="ECO:0000256" key="3">
    <source>
        <dbReference type="ARBA" id="ARBA00006402"/>
    </source>
</evidence>
<dbReference type="PROSITE" id="PS50110">
    <property type="entry name" value="RESPONSE_REGULATORY"/>
    <property type="match status" value="1"/>
</dbReference>
<dbReference type="InterPro" id="IPR001789">
    <property type="entry name" value="Sig_transdc_resp-reg_receiver"/>
</dbReference>
<dbReference type="RefSeq" id="WP_124154991.1">
    <property type="nucleotide sequence ID" value="NZ_CAWOLW010000008.1"/>
</dbReference>
<dbReference type="InterPro" id="IPR003594">
    <property type="entry name" value="HATPase_dom"/>
</dbReference>
<dbReference type="PANTHER" id="PTHR45339">
    <property type="entry name" value="HYBRID SIGNAL TRANSDUCTION HISTIDINE KINASE J"/>
    <property type="match status" value="1"/>
</dbReference>
<dbReference type="GO" id="GO:0016020">
    <property type="term" value="C:membrane"/>
    <property type="evidence" value="ECO:0007669"/>
    <property type="project" value="UniProtKB-SubCell"/>
</dbReference>
<feature type="domain" description="Response regulatory" evidence="18">
    <location>
        <begin position="715"/>
        <end position="831"/>
    </location>
</feature>
<keyword evidence="7" id="KW-0812">Transmembrane</keyword>
<dbReference type="Proteomes" id="UP000269154">
    <property type="component" value="Unassembled WGS sequence"/>
</dbReference>
<dbReference type="Gene3D" id="3.40.50.2300">
    <property type="match status" value="1"/>
</dbReference>
<evidence type="ECO:0000256" key="13">
    <source>
        <dbReference type="ARBA" id="ARBA00023136"/>
    </source>
</evidence>
<dbReference type="SMART" id="SM00388">
    <property type="entry name" value="HisKA"/>
    <property type="match status" value="1"/>
</dbReference>
<evidence type="ECO:0000256" key="9">
    <source>
        <dbReference type="ARBA" id="ARBA00022777"/>
    </source>
</evidence>
<evidence type="ECO:0000256" key="12">
    <source>
        <dbReference type="ARBA" id="ARBA00023012"/>
    </source>
</evidence>
<keyword evidence="8" id="KW-0547">Nucleotide-binding</keyword>
<dbReference type="InterPro" id="IPR011006">
    <property type="entry name" value="CheY-like_superfamily"/>
</dbReference>
<keyword evidence="13" id="KW-0472">Membrane</keyword>
<evidence type="ECO:0000259" key="18">
    <source>
        <dbReference type="PROSITE" id="PS50110"/>
    </source>
</evidence>
<dbReference type="Pfam" id="PF00072">
    <property type="entry name" value="Response_reg"/>
    <property type="match status" value="1"/>
</dbReference>
<keyword evidence="9 19" id="KW-0418">Kinase</keyword>
<dbReference type="AlphaFoldDB" id="A0A3N6PAF5"/>
<comment type="subcellular location">
    <subcellularLocation>
        <location evidence="2">Membrane</location>
    </subcellularLocation>
</comment>
<dbReference type="InterPro" id="IPR011623">
    <property type="entry name" value="7TMR_DISM_rcpt_extracell_dom1"/>
</dbReference>
<dbReference type="FunFam" id="1.10.287.130:FF:000004">
    <property type="entry name" value="Ethylene receptor 1"/>
    <property type="match status" value="1"/>
</dbReference>
<comment type="similarity">
    <text evidence="3">In the N-terminal section; belongs to the phytochrome family.</text>
</comment>
<feature type="coiled-coil region" evidence="16">
    <location>
        <begin position="402"/>
        <end position="434"/>
    </location>
</feature>
<dbReference type="SMART" id="SM00387">
    <property type="entry name" value="HATPase_c"/>
    <property type="match status" value="1"/>
</dbReference>
<dbReference type="Pfam" id="PF07695">
    <property type="entry name" value="7TMR-DISM_7TM"/>
    <property type="match status" value="1"/>
</dbReference>
<dbReference type="SUPFAM" id="SSF55874">
    <property type="entry name" value="ATPase domain of HSP90 chaperone/DNA topoisomerase II/histidine kinase"/>
    <property type="match status" value="1"/>
</dbReference>
<protein>
    <recommendedName>
        <fullName evidence="14">Circadian input-output histidine kinase CikA</fullName>
        <ecNumber evidence="4">2.7.13.3</ecNumber>
    </recommendedName>
</protein>
<dbReference type="Pfam" id="PF02518">
    <property type="entry name" value="HATPase_c"/>
    <property type="match status" value="1"/>
</dbReference>
<evidence type="ECO:0000256" key="14">
    <source>
        <dbReference type="ARBA" id="ARBA00074306"/>
    </source>
</evidence>
<evidence type="ECO:0000256" key="10">
    <source>
        <dbReference type="ARBA" id="ARBA00022840"/>
    </source>
</evidence>
<dbReference type="OrthoDB" id="502671at2"/>
<dbReference type="Gene3D" id="2.60.40.2380">
    <property type="match status" value="1"/>
</dbReference>
<dbReference type="Gene3D" id="1.10.287.130">
    <property type="match status" value="1"/>
</dbReference>
<keyword evidence="20" id="KW-1185">Reference proteome</keyword>
<evidence type="ECO:0000313" key="20">
    <source>
        <dbReference type="Proteomes" id="UP000269154"/>
    </source>
</evidence>
<evidence type="ECO:0000256" key="1">
    <source>
        <dbReference type="ARBA" id="ARBA00000085"/>
    </source>
</evidence>
<proteinExistence type="inferred from homology"/>
<gene>
    <name evidence="19" type="ORF">D5R40_18150</name>
</gene>
<dbReference type="InterPro" id="IPR005467">
    <property type="entry name" value="His_kinase_dom"/>
</dbReference>